<evidence type="ECO:0000256" key="2">
    <source>
        <dbReference type="SAM" id="Phobius"/>
    </source>
</evidence>
<accession>A0A159Z6L3</accession>
<dbReference type="KEGG" id="daa:AKL17_2904"/>
<dbReference type="EMBL" id="CP012661">
    <property type="protein sequence ID" value="AMY70140.1"/>
    <property type="molecule type" value="Genomic_DNA"/>
</dbReference>
<evidence type="ECO:0000313" key="4">
    <source>
        <dbReference type="Proteomes" id="UP000076128"/>
    </source>
</evidence>
<dbReference type="Proteomes" id="UP000076128">
    <property type="component" value="Chromosome"/>
</dbReference>
<feature type="transmembrane region" description="Helical" evidence="2">
    <location>
        <begin position="42"/>
        <end position="63"/>
    </location>
</feature>
<gene>
    <name evidence="3" type="ORF">AKL17_2904</name>
</gene>
<name>A0A159Z6L3_9RHOB</name>
<keyword evidence="4" id="KW-1185">Reference proteome</keyword>
<reference evidence="3 4" key="1">
    <citation type="submission" date="2015-09" db="EMBL/GenBank/DDBJ databases">
        <title>Complete genome sequence of Defluviimonas alba cai42t isolated from an oilfield in Xinjiang.</title>
        <authorList>
            <person name="Geng S."/>
            <person name="Pan X."/>
            <person name="Wu X."/>
        </authorList>
    </citation>
    <scope>NUCLEOTIDE SEQUENCE [LARGE SCALE GENOMIC DNA]</scope>
    <source>
        <strain evidence="4">cai42</strain>
    </source>
</reference>
<dbReference type="STRING" id="1335048.AKL17_2904"/>
<keyword evidence="2" id="KW-1133">Transmembrane helix</keyword>
<keyword evidence="2" id="KW-0812">Transmembrane</keyword>
<dbReference type="AlphaFoldDB" id="A0A159Z6L3"/>
<evidence type="ECO:0000313" key="3">
    <source>
        <dbReference type="EMBL" id="AMY70140.1"/>
    </source>
</evidence>
<organism evidence="3 4">
    <name type="scientific">Frigidibacter mobilis</name>
    <dbReference type="NCBI Taxonomy" id="1335048"/>
    <lineage>
        <taxon>Bacteria</taxon>
        <taxon>Pseudomonadati</taxon>
        <taxon>Pseudomonadota</taxon>
        <taxon>Alphaproteobacteria</taxon>
        <taxon>Rhodobacterales</taxon>
        <taxon>Paracoccaceae</taxon>
        <taxon>Frigidibacter</taxon>
    </lineage>
</organism>
<evidence type="ECO:0000256" key="1">
    <source>
        <dbReference type="SAM" id="MobiDB-lite"/>
    </source>
</evidence>
<protein>
    <submittedName>
        <fullName evidence="3">Uncharacterized protein</fullName>
    </submittedName>
</protein>
<feature type="region of interest" description="Disordered" evidence="1">
    <location>
        <begin position="1"/>
        <end position="34"/>
    </location>
</feature>
<sequence length="64" mass="6714">MTSDTFHPAPRYMIRASASRPDAANSADKAQPLRPAEAPKGAALILCIPLGALAWAGILAWVLT</sequence>
<proteinExistence type="predicted"/>
<keyword evidence="2" id="KW-0472">Membrane</keyword>
<dbReference type="RefSeq" id="WP_066814269.1">
    <property type="nucleotide sequence ID" value="NZ_CP012661.1"/>
</dbReference>